<reference evidence="1 2" key="1">
    <citation type="submission" date="2013-09" db="EMBL/GenBank/DDBJ databases">
        <title>Corchorus capsularis genome sequencing.</title>
        <authorList>
            <person name="Alam M."/>
            <person name="Haque M.S."/>
            <person name="Islam M.S."/>
            <person name="Emdad E.M."/>
            <person name="Islam M.M."/>
            <person name="Ahmed B."/>
            <person name="Halim A."/>
            <person name="Hossen Q.M.M."/>
            <person name="Hossain M.Z."/>
            <person name="Ahmed R."/>
            <person name="Khan M.M."/>
            <person name="Islam R."/>
            <person name="Rashid M.M."/>
            <person name="Khan S.A."/>
            <person name="Rahman M.S."/>
            <person name="Alam M."/>
        </authorList>
    </citation>
    <scope>NUCLEOTIDE SEQUENCE [LARGE SCALE GENOMIC DNA]</scope>
    <source>
        <strain evidence="2">cv. CVL-1</strain>
        <tissue evidence="1">Whole seedling</tissue>
    </source>
</reference>
<accession>A0A1R3FWV7</accession>
<sequence length="45" mass="5314">MGRWNYRKGRVKGIERRIEIEKGRGNKNAKEMEIENEIGKKKVIA</sequence>
<keyword evidence="2" id="KW-1185">Reference proteome</keyword>
<organism evidence="1 2">
    <name type="scientific">Corchorus capsularis</name>
    <name type="common">Jute</name>
    <dbReference type="NCBI Taxonomy" id="210143"/>
    <lineage>
        <taxon>Eukaryota</taxon>
        <taxon>Viridiplantae</taxon>
        <taxon>Streptophyta</taxon>
        <taxon>Embryophyta</taxon>
        <taxon>Tracheophyta</taxon>
        <taxon>Spermatophyta</taxon>
        <taxon>Magnoliopsida</taxon>
        <taxon>eudicotyledons</taxon>
        <taxon>Gunneridae</taxon>
        <taxon>Pentapetalae</taxon>
        <taxon>rosids</taxon>
        <taxon>malvids</taxon>
        <taxon>Malvales</taxon>
        <taxon>Malvaceae</taxon>
        <taxon>Grewioideae</taxon>
        <taxon>Apeibeae</taxon>
        <taxon>Corchorus</taxon>
    </lineage>
</organism>
<dbReference type="Gramene" id="OMO50236">
    <property type="protein sequence ID" value="OMO50236"/>
    <property type="gene ID" value="CCACVL1_30559"/>
</dbReference>
<proteinExistence type="predicted"/>
<dbReference type="Proteomes" id="UP000188268">
    <property type="component" value="Unassembled WGS sequence"/>
</dbReference>
<name>A0A1R3FWV7_COCAP</name>
<dbReference type="AlphaFoldDB" id="A0A1R3FWV7"/>
<gene>
    <name evidence="1" type="ORF">CCACVL1_30559</name>
</gene>
<evidence type="ECO:0000313" key="1">
    <source>
        <dbReference type="EMBL" id="OMO50236.1"/>
    </source>
</evidence>
<comment type="caution">
    <text evidence="1">The sequence shown here is derived from an EMBL/GenBank/DDBJ whole genome shotgun (WGS) entry which is preliminary data.</text>
</comment>
<protein>
    <submittedName>
        <fullName evidence="1">Uncharacterized protein</fullName>
    </submittedName>
</protein>
<evidence type="ECO:0000313" key="2">
    <source>
        <dbReference type="Proteomes" id="UP000188268"/>
    </source>
</evidence>
<dbReference type="EMBL" id="AWWV01016228">
    <property type="protein sequence ID" value="OMO50236.1"/>
    <property type="molecule type" value="Genomic_DNA"/>
</dbReference>